<dbReference type="GO" id="GO:0000289">
    <property type="term" value="P:nuclear-transcribed mRNA poly(A) tail shortening"/>
    <property type="evidence" value="ECO:0007669"/>
    <property type="project" value="TreeGrafter"/>
</dbReference>
<feature type="region of interest" description="Disordered" evidence="4">
    <location>
        <begin position="381"/>
        <end position="409"/>
    </location>
</feature>
<dbReference type="PANTHER" id="PTHR12515:SF5">
    <property type="entry name" value="PROTEIN SMAUG"/>
    <property type="match status" value="1"/>
</dbReference>
<name>A0A5C5FSX1_9BASI</name>
<comment type="subcellular location">
    <subcellularLocation>
        <location evidence="1">Cytoplasm</location>
    </subcellularLocation>
</comment>
<dbReference type="EMBL" id="SOZI01000079">
    <property type="protein sequence ID" value="TNY19997.1"/>
    <property type="molecule type" value="Genomic_DNA"/>
</dbReference>
<dbReference type="SUPFAM" id="SSF47769">
    <property type="entry name" value="SAM/Pointed domain"/>
    <property type="match status" value="1"/>
</dbReference>
<organism evidence="6 7">
    <name type="scientific">Rhodotorula diobovata</name>
    <dbReference type="NCBI Taxonomy" id="5288"/>
    <lineage>
        <taxon>Eukaryota</taxon>
        <taxon>Fungi</taxon>
        <taxon>Dikarya</taxon>
        <taxon>Basidiomycota</taxon>
        <taxon>Pucciniomycotina</taxon>
        <taxon>Microbotryomycetes</taxon>
        <taxon>Sporidiobolales</taxon>
        <taxon>Sporidiobolaceae</taxon>
        <taxon>Rhodotorula</taxon>
    </lineage>
</organism>
<dbReference type="SMART" id="SM00454">
    <property type="entry name" value="SAM"/>
    <property type="match status" value="1"/>
</dbReference>
<feature type="region of interest" description="Disordered" evidence="4">
    <location>
        <begin position="654"/>
        <end position="712"/>
    </location>
</feature>
<dbReference type="GO" id="GO:0000932">
    <property type="term" value="C:P-body"/>
    <property type="evidence" value="ECO:0007669"/>
    <property type="project" value="TreeGrafter"/>
</dbReference>
<evidence type="ECO:0000256" key="2">
    <source>
        <dbReference type="ARBA" id="ARBA00022490"/>
    </source>
</evidence>
<dbReference type="PANTHER" id="PTHR12515">
    <property type="entry name" value="STERILE ALPHA MOTIF DOMAIN CONTAINING PROTEIN 4-RELATED"/>
    <property type="match status" value="1"/>
</dbReference>
<feature type="region of interest" description="Disordered" evidence="4">
    <location>
        <begin position="425"/>
        <end position="464"/>
    </location>
</feature>
<dbReference type="InterPro" id="IPR001660">
    <property type="entry name" value="SAM"/>
</dbReference>
<feature type="compositionally biased region" description="Gly residues" evidence="4">
    <location>
        <begin position="547"/>
        <end position="570"/>
    </location>
</feature>
<feature type="compositionally biased region" description="Low complexity" evidence="4">
    <location>
        <begin position="654"/>
        <end position="694"/>
    </location>
</feature>
<feature type="region of interest" description="Disordered" evidence="4">
    <location>
        <begin position="128"/>
        <end position="169"/>
    </location>
</feature>
<feature type="compositionally biased region" description="Low complexity" evidence="4">
    <location>
        <begin position="396"/>
        <end position="409"/>
    </location>
</feature>
<dbReference type="InterPro" id="IPR057327">
    <property type="entry name" value="Vts1_dom"/>
</dbReference>
<feature type="non-terminal residue" evidence="6">
    <location>
        <position position="1"/>
    </location>
</feature>
<dbReference type="InterPro" id="IPR013761">
    <property type="entry name" value="SAM/pointed_sf"/>
</dbReference>
<feature type="compositionally biased region" description="Gly residues" evidence="4">
    <location>
        <begin position="381"/>
        <end position="395"/>
    </location>
</feature>
<dbReference type="Pfam" id="PF07647">
    <property type="entry name" value="SAM_2"/>
    <property type="match status" value="1"/>
</dbReference>
<sequence length="712" mass="71382">AIDRWFEDLQQYEATLEDMAAASLDANFKEELSAIEQWFRVLSEAERTAALYSLLQSATPLQMRFFITILQQMARQDPVSAALLSPANPSQLSFESQMEAKLASFGLKSPASPVVRQFARQSLAASGAAAPPSPAVDLLAPPGAAGDSAHNHSSPAASTLASQRAKLKASARTSAPANLLLGASGGSASLGESLKSPLWAKDETVRERSPSPRPKSTGSAHDGNAPPAPASASAGAYLRSPVLDGGFENQLSPLVGGNWASMVNTPLVPMFGKGETMEPGNYGGGSGGVASPNLDGVNPRLAGWNGGAPAPAPTSPNPGGIVLDDARKFRRSARVSGGAVGGLNGGALGGMYEDAAAGGGAAAINLGLGALGSSTNGGGAGVGNGPASPGVGGVNGSRLTSTGGLSSPGLQQTAMAAQQNWRNANAAHLPPPSPQQQPQQHHLGHQHQHQLGHQHHQDPYAGGAAAAAAGLAGLGVLGGGAHGSPSPQQIQAQTQAQLASLVALQQQMIAQQQQLQSLANLNGLGIPNAGLGVGMGGLLGPQISPRLGGGGPGGSPGVGSPGANAGGGGANPQQTPGSGANPDEPLDMTLLGDTPAWLRSLRLHKYTGIFEGATWQEMAVMGDKDLEDKGVSALGARRKLLKVFETVRAKTGLAAPAGGTASSGSGSGSASSPVEGAHSRSHSSPASPHSESLPVTPNMGERSPAFEDEKHA</sequence>
<accession>A0A5C5FSX1</accession>
<feature type="region of interest" description="Disordered" evidence="4">
    <location>
        <begin position="543"/>
        <end position="588"/>
    </location>
</feature>
<evidence type="ECO:0000313" key="6">
    <source>
        <dbReference type="EMBL" id="TNY19997.1"/>
    </source>
</evidence>
<dbReference type="Pfam" id="PF25479">
    <property type="entry name" value="Vts1"/>
    <property type="match status" value="1"/>
</dbReference>
<dbReference type="GO" id="GO:0003729">
    <property type="term" value="F:mRNA binding"/>
    <property type="evidence" value="ECO:0007669"/>
    <property type="project" value="TreeGrafter"/>
</dbReference>
<proteinExistence type="predicted"/>
<dbReference type="InterPro" id="IPR050897">
    <property type="entry name" value="SMAUG/VTS1_RNA-bind"/>
</dbReference>
<feature type="compositionally biased region" description="Basic and acidic residues" evidence="4">
    <location>
        <begin position="200"/>
        <end position="210"/>
    </location>
</feature>
<feature type="compositionally biased region" description="Basic residues" evidence="4">
    <location>
        <begin position="442"/>
        <end position="454"/>
    </location>
</feature>
<dbReference type="PROSITE" id="PS50105">
    <property type="entry name" value="SAM_DOMAIN"/>
    <property type="match status" value="1"/>
</dbReference>
<evidence type="ECO:0000256" key="1">
    <source>
        <dbReference type="ARBA" id="ARBA00004496"/>
    </source>
</evidence>
<feature type="region of interest" description="Disordered" evidence="4">
    <location>
        <begin position="189"/>
        <end position="233"/>
    </location>
</feature>
<comment type="caution">
    <text evidence="6">The sequence shown here is derived from an EMBL/GenBank/DDBJ whole genome shotgun (WGS) entry which is preliminary data.</text>
</comment>
<evidence type="ECO:0000256" key="3">
    <source>
        <dbReference type="ARBA" id="ARBA00022884"/>
    </source>
</evidence>
<feature type="compositionally biased region" description="Polar residues" evidence="4">
    <location>
        <begin position="151"/>
        <end position="162"/>
    </location>
</feature>
<dbReference type="OrthoDB" id="2155283at2759"/>
<evidence type="ECO:0000256" key="4">
    <source>
        <dbReference type="SAM" id="MobiDB-lite"/>
    </source>
</evidence>
<keyword evidence="7" id="KW-1185">Reference proteome</keyword>
<evidence type="ECO:0000313" key="7">
    <source>
        <dbReference type="Proteomes" id="UP000311382"/>
    </source>
</evidence>
<evidence type="ECO:0000259" key="5">
    <source>
        <dbReference type="PROSITE" id="PS50105"/>
    </source>
</evidence>
<feature type="domain" description="SAM" evidence="5">
    <location>
        <begin position="597"/>
        <end position="650"/>
    </location>
</feature>
<protein>
    <recommendedName>
        <fullName evidence="5">SAM domain-containing protein</fullName>
    </recommendedName>
</protein>
<dbReference type="Proteomes" id="UP000311382">
    <property type="component" value="Unassembled WGS sequence"/>
</dbReference>
<dbReference type="STRING" id="5288.A0A5C5FSX1"/>
<keyword evidence="3" id="KW-0694">RNA-binding</keyword>
<reference evidence="6 7" key="1">
    <citation type="submission" date="2019-03" db="EMBL/GenBank/DDBJ databases">
        <title>Rhodosporidium diobovatum UCD-FST 08-225 genome sequencing, assembly, and annotation.</title>
        <authorList>
            <person name="Fakankun I.U."/>
            <person name="Fristensky B."/>
            <person name="Levin D.B."/>
        </authorList>
    </citation>
    <scope>NUCLEOTIDE SEQUENCE [LARGE SCALE GENOMIC DNA]</scope>
    <source>
        <strain evidence="6 7">UCD-FST 08-225</strain>
    </source>
</reference>
<gene>
    <name evidence="6" type="ORF">DMC30DRAFT_353090</name>
</gene>
<dbReference type="AlphaFoldDB" id="A0A5C5FSX1"/>
<keyword evidence="2" id="KW-0963">Cytoplasm</keyword>
<dbReference type="Gene3D" id="1.10.150.50">
    <property type="entry name" value="Transcription Factor, Ets-1"/>
    <property type="match status" value="1"/>
</dbReference>